<dbReference type="SUPFAM" id="SSF53300">
    <property type="entry name" value="vWA-like"/>
    <property type="match status" value="1"/>
</dbReference>
<sequence>MKFDSAAPFPFLPDGNCHSINLSLVRSPSGTAMIALRTIFIICTTVIATILSQNNDCLVDVIFVIDGSSSINGAQFQSMLNYVDQLTSMLSIRPNAHRIALLEYSGRNRIIREYGFDTFTSVDHFRELLLNLPQMKGTTFTARALEQALVLLDGRRPGARSVVVTVTDGFSFDDPTSVVAKIAALGTQLFAFNVNEPYNEQELIILANGVTENVFHLPNAVEDAQLSLGPYLQCADIGTDSPYTPASPSSPSPPPPTSNCPPPTASNQGDVDETMKKALIDFRDIKEINAKEVVTFVCY</sequence>
<proteinExistence type="predicted"/>
<feature type="region of interest" description="Disordered" evidence="1">
    <location>
        <begin position="239"/>
        <end position="272"/>
    </location>
</feature>
<evidence type="ECO:0000313" key="3">
    <source>
        <dbReference type="Proteomes" id="UP000887566"/>
    </source>
</evidence>
<reference evidence="4" key="1">
    <citation type="submission" date="2022-11" db="UniProtKB">
        <authorList>
            <consortium name="WormBaseParasite"/>
        </authorList>
    </citation>
    <scope>IDENTIFICATION</scope>
</reference>
<dbReference type="PANTHER" id="PTHR24020:SF84">
    <property type="entry name" value="VWFA DOMAIN-CONTAINING PROTEIN"/>
    <property type="match status" value="1"/>
</dbReference>
<feature type="domain" description="VWFA" evidence="2">
    <location>
        <begin position="60"/>
        <end position="235"/>
    </location>
</feature>
<name>A0A914X3F6_9BILA</name>
<dbReference type="InterPro" id="IPR050525">
    <property type="entry name" value="ECM_Assembly_Org"/>
</dbReference>
<accession>A0A914X3F6</accession>
<dbReference type="PRINTS" id="PR00453">
    <property type="entry name" value="VWFADOMAIN"/>
</dbReference>
<evidence type="ECO:0000313" key="4">
    <source>
        <dbReference type="WBParaSite" id="PSAMB.scaffold6181size10015.g28035.t1"/>
    </source>
</evidence>
<dbReference type="InterPro" id="IPR002035">
    <property type="entry name" value="VWF_A"/>
</dbReference>
<organism evidence="3 4">
    <name type="scientific">Plectus sambesii</name>
    <dbReference type="NCBI Taxonomy" id="2011161"/>
    <lineage>
        <taxon>Eukaryota</taxon>
        <taxon>Metazoa</taxon>
        <taxon>Ecdysozoa</taxon>
        <taxon>Nematoda</taxon>
        <taxon>Chromadorea</taxon>
        <taxon>Plectida</taxon>
        <taxon>Plectina</taxon>
        <taxon>Plectoidea</taxon>
        <taxon>Plectidae</taxon>
        <taxon>Plectus</taxon>
    </lineage>
</organism>
<dbReference type="InterPro" id="IPR036465">
    <property type="entry name" value="vWFA_dom_sf"/>
</dbReference>
<dbReference type="PANTHER" id="PTHR24020">
    <property type="entry name" value="COLLAGEN ALPHA"/>
    <property type="match status" value="1"/>
</dbReference>
<protein>
    <submittedName>
        <fullName evidence="4">VWFA domain-containing protein</fullName>
    </submittedName>
</protein>
<evidence type="ECO:0000259" key="2">
    <source>
        <dbReference type="PROSITE" id="PS50234"/>
    </source>
</evidence>
<dbReference type="CDD" id="cd01450">
    <property type="entry name" value="vWFA_subfamily_ECM"/>
    <property type="match status" value="1"/>
</dbReference>
<dbReference type="Proteomes" id="UP000887566">
    <property type="component" value="Unplaced"/>
</dbReference>
<feature type="compositionally biased region" description="Pro residues" evidence="1">
    <location>
        <begin position="248"/>
        <end position="264"/>
    </location>
</feature>
<dbReference type="AlphaFoldDB" id="A0A914X3F6"/>
<keyword evidence="3" id="KW-1185">Reference proteome</keyword>
<dbReference type="WBParaSite" id="PSAMB.scaffold6181size10015.g28035.t1">
    <property type="protein sequence ID" value="PSAMB.scaffold6181size10015.g28035.t1"/>
    <property type="gene ID" value="PSAMB.scaffold6181size10015.g28035"/>
</dbReference>
<dbReference type="Pfam" id="PF00092">
    <property type="entry name" value="VWA"/>
    <property type="match status" value="1"/>
</dbReference>
<dbReference type="Gene3D" id="3.40.50.410">
    <property type="entry name" value="von Willebrand factor, type A domain"/>
    <property type="match status" value="1"/>
</dbReference>
<dbReference type="SMART" id="SM00327">
    <property type="entry name" value="VWA"/>
    <property type="match status" value="1"/>
</dbReference>
<evidence type="ECO:0000256" key="1">
    <source>
        <dbReference type="SAM" id="MobiDB-lite"/>
    </source>
</evidence>
<dbReference type="PROSITE" id="PS50234">
    <property type="entry name" value="VWFA"/>
    <property type="match status" value="1"/>
</dbReference>